<accession>A0A814WYC7</accession>
<evidence type="ECO:0008006" key="3">
    <source>
        <dbReference type="Google" id="ProtNLM"/>
    </source>
</evidence>
<dbReference type="AlphaFoldDB" id="A0A814WYC7"/>
<name>A0A814WYC7_9BILA</name>
<evidence type="ECO:0000313" key="2">
    <source>
        <dbReference type="Proteomes" id="UP000663864"/>
    </source>
</evidence>
<reference evidence="1" key="1">
    <citation type="submission" date="2021-02" db="EMBL/GenBank/DDBJ databases">
        <authorList>
            <person name="Nowell W R."/>
        </authorList>
    </citation>
    <scope>NUCLEOTIDE SEQUENCE</scope>
</reference>
<comment type="caution">
    <text evidence="1">The sequence shown here is derived from an EMBL/GenBank/DDBJ whole genome shotgun (WGS) entry which is preliminary data.</text>
</comment>
<protein>
    <recommendedName>
        <fullName evidence="3">F-box domain-containing protein</fullName>
    </recommendedName>
</protein>
<evidence type="ECO:0000313" key="1">
    <source>
        <dbReference type="EMBL" id="CAF1207774.1"/>
    </source>
</evidence>
<dbReference type="Proteomes" id="UP000663864">
    <property type="component" value="Unassembled WGS sequence"/>
</dbReference>
<dbReference type="EMBL" id="CAJNOT010001492">
    <property type="protein sequence ID" value="CAF1207774.1"/>
    <property type="molecule type" value="Genomic_DNA"/>
</dbReference>
<organism evidence="1 2">
    <name type="scientific">Rotaria sordida</name>
    <dbReference type="NCBI Taxonomy" id="392033"/>
    <lineage>
        <taxon>Eukaryota</taxon>
        <taxon>Metazoa</taxon>
        <taxon>Spiralia</taxon>
        <taxon>Gnathifera</taxon>
        <taxon>Rotifera</taxon>
        <taxon>Eurotatoria</taxon>
        <taxon>Bdelloidea</taxon>
        <taxon>Philodinida</taxon>
        <taxon>Philodinidae</taxon>
        <taxon>Rotaria</taxon>
    </lineage>
</organism>
<sequence>MNIVELLDLPDELILFIMKKVNPQVLLLCSAINIGNKRFEQLAFDTCYAIDLTFDYSRAPYKLLMEQFYSNVLPRVIYNIKSLTINCYHISSIKRFMKNNCNATLPNLMHVKILVGARHGKTSMPITIGNSLMFYPDMRTPLFTTVPQFILSPHKMIGEKIITFCRLPFMHAAQSVELDENLVSYEIFANNQPYFDQLKQVTHLCISLWGFHQCVHLLVHMGSQLHSFTVTIGKVYDKKPDFISKVRSISCPNLKKMTMIMYRNFNNYEQCTSVLQRLSNVEYLTLLLAIDQDGIRPSHFIDGSILEKKILQYLPRLCQFNYHIRSILKNTFHITINQIRQSFLKHEQSFDCVLDHFKNKYGQCQIYSLPFIGSRLDFISNRFPLFDIKNTFSNVTILLLFDDVKPFESIFFERVARALSRLRTLEIINQLEQQEKTTTQKTNIDFPHLAVLILYDIHIDYAEEFLCQIHLPALIELAINKDILLKIISQNQQQARHNCSKVARLLTSKSSHQSVDTIRNFFPQADYCE</sequence>
<gene>
    <name evidence="1" type="ORF">ZHD862_LOCUS23203</name>
</gene>
<proteinExistence type="predicted"/>